<keyword evidence="2" id="KW-0472">Membrane</keyword>
<feature type="compositionally biased region" description="Polar residues" evidence="1">
    <location>
        <begin position="190"/>
        <end position="199"/>
    </location>
</feature>
<feature type="region of interest" description="Disordered" evidence="1">
    <location>
        <begin position="154"/>
        <end position="278"/>
    </location>
</feature>
<reference evidence="4 5" key="1">
    <citation type="journal article" date="2011" name="Int. J. Syst. Evol. Microbiol.">
        <title>Allobacillus halotolerans gen. nov., sp. nov. isolated from shrimp paste.</title>
        <authorList>
            <person name="Sheu S.Y."/>
            <person name="Arun A.B."/>
            <person name="Jiang S.R."/>
            <person name="Young C.C."/>
            <person name="Chen W.M."/>
        </authorList>
    </citation>
    <scope>NUCLEOTIDE SEQUENCE [LARGE SCALE GENOMIC DNA]</scope>
    <source>
        <strain evidence="4 5">LMG 24826</strain>
    </source>
</reference>
<keyword evidence="2" id="KW-1133">Transmembrane helix</keyword>
<feature type="compositionally biased region" description="Acidic residues" evidence="1">
    <location>
        <begin position="227"/>
        <end position="238"/>
    </location>
</feature>
<keyword evidence="2" id="KW-0812">Transmembrane</keyword>
<comment type="caution">
    <text evidence="4">The sequence shown here is derived from an EMBL/GenBank/DDBJ whole genome shotgun (WGS) entry which is preliminary data.</text>
</comment>
<keyword evidence="5" id="KW-1185">Reference proteome</keyword>
<gene>
    <name evidence="4" type="ORF">KQ486_10475</name>
</gene>
<dbReference type="EMBL" id="JAHLZF010000016">
    <property type="protein sequence ID" value="MBU6081437.1"/>
    <property type="molecule type" value="Genomic_DNA"/>
</dbReference>
<proteinExistence type="predicted"/>
<feature type="compositionally biased region" description="Basic and acidic residues" evidence="1">
    <location>
        <begin position="154"/>
        <end position="176"/>
    </location>
</feature>
<feature type="transmembrane region" description="Helical" evidence="2">
    <location>
        <begin position="41"/>
        <end position="60"/>
    </location>
</feature>
<dbReference type="Proteomes" id="UP000812672">
    <property type="component" value="Unassembled WGS sequence"/>
</dbReference>
<evidence type="ECO:0000313" key="4">
    <source>
        <dbReference type="EMBL" id="MBU6081437.1"/>
    </source>
</evidence>
<evidence type="ECO:0000256" key="2">
    <source>
        <dbReference type="SAM" id="Phobius"/>
    </source>
</evidence>
<organism evidence="4 5">
    <name type="scientific">Allobacillus halotolerans</name>
    <dbReference type="NCBI Taxonomy" id="570278"/>
    <lineage>
        <taxon>Bacteria</taxon>
        <taxon>Bacillati</taxon>
        <taxon>Bacillota</taxon>
        <taxon>Bacilli</taxon>
        <taxon>Bacillales</taxon>
        <taxon>Bacillaceae</taxon>
        <taxon>Allobacillus</taxon>
    </lineage>
</organism>
<protein>
    <submittedName>
        <fullName evidence="4">YrhK family protein</fullName>
    </submittedName>
</protein>
<accession>A0ABS6GQR1</accession>
<feature type="compositionally biased region" description="Acidic residues" evidence="1">
    <location>
        <begin position="177"/>
        <end position="187"/>
    </location>
</feature>
<dbReference type="InterPro" id="IPR025424">
    <property type="entry name" value="YrhK_domain"/>
</dbReference>
<name>A0ABS6GQR1_9BACI</name>
<dbReference type="Pfam" id="PF14145">
    <property type="entry name" value="YrhK"/>
    <property type="match status" value="1"/>
</dbReference>
<feature type="compositionally biased region" description="Basic and acidic residues" evidence="1">
    <location>
        <begin position="239"/>
        <end position="250"/>
    </location>
</feature>
<sequence>MKRFVPKIKTKEDQQRNKYDLEIKNGHFKIYFTEKYASIQLFGDIAVGFFFVFGSLINIFGGPSVISNSAYLVGSLSLTVRPILKIIRRTWIYNEKKEDDQDITDYRQTHSTTEEYRRVKDQAIHVNGEFSEDVQQAFLDRGELKDEGGMEVTRKGAHFESHTIGKDIQLDTKNELSSEEEMMEQSEDSTQPSSHSKGQINLDHKAEEKNEQEETADNTPDPKEGQEQNDSETDEDDTGTDRGFFHHDASEDNSESNEDEQSLSVDPEDREEKEKDSS</sequence>
<feature type="domain" description="YrhK" evidence="3">
    <location>
        <begin position="36"/>
        <end position="89"/>
    </location>
</feature>
<evidence type="ECO:0000259" key="3">
    <source>
        <dbReference type="Pfam" id="PF14145"/>
    </source>
</evidence>
<evidence type="ECO:0000313" key="5">
    <source>
        <dbReference type="Proteomes" id="UP000812672"/>
    </source>
</evidence>
<dbReference type="RefSeq" id="WP_216687592.1">
    <property type="nucleotide sequence ID" value="NZ_CAUPKR010000027.1"/>
</dbReference>
<feature type="compositionally biased region" description="Acidic residues" evidence="1">
    <location>
        <begin position="251"/>
        <end position="269"/>
    </location>
</feature>
<evidence type="ECO:0000256" key="1">
    <source>
        <dbReference type="SAM" id="MobiDB-lite"/>
    </source>
</evidence>